<feature type="transmembrane region" description="Helical" evidence="2">
    <location>
        <begin position="123"/>
        <end position="146"/>
    </location>
</feature>
<keyword evidence="2" id="KW-0812">Transmembrane</keyword>
<dbReference type="Pfam" id="PF20152">
    <property type="entry name" value="DUF6534"/>
    <property type="match status" value="1"/>
</dbReference>
<organism evidence="4 5">
    <name type="scientific">Crepidotus variabilis</name>
    <dbReference type="NCBI Taxonomy" id="179855"/>
    <lineage>
        <taxon>Eukaryota</taxon>
        <taxon>Fungi</taxon>
        <taxon>Dikarya</taxon>
        <taxon>Basidiomycota</taxon>
        <taxon>Agaricomycotina</taxon>
        <taxon>Agaricomycetes</taxon>
        <taxon>Agaricomycetidae</taxon>
        <taxon>Agaricales</taxon>
        <taxon>Agaricineae</taxon>
        <taxon>Crepidotaceae</taxon>
        <taxon>Crepidotus</taxon>
    </lineage>
</organism>
<dbReference type="PANTHER" id="PTHR40465">
    <property type="entry name" value="CHROMOSOME 1, WHOLE GENOME SHOTGUN SEQUENCE"/>
    <property type="match status" value="1"/>
</dbReference>
<keyword evidence="2" id="KW-1133">Transmembrane helix</keyword>
<feature type="transmembrane region" description="Helical" evidence="2">
    <location>
        <begin position="234"/>
        <end position="254"/>
    </location>
</feature>
<comment type="caution">
    <text evidence="4">The sequence shown here is derived from an EMBL/GenBank/DDBJ whole genome shotgun (WGS) entry which is preliminary data.</text>
</comment>
<feature type="region of interest" description="Disordered" evidence="1">
    <location>
        <begin position="301"/>
        <end position="323"/>
    </location>
</feature>
<name>A0A9P6EBZ4_9AGAR</name>
<feature type="domain" description="DUF6534" evidence="3">
    <location>
        <begin position="173"/>
        <end position="257"/>
    </location>
</feature>
<evidence type="ECO:0000256" key="1">
    <source>
        <dbReference type="SAM" id="MobiDB-lite"/>
    </source>
</evidence>
<reference evidence="4" key="1">
    <citation type="submission" date="2020-11" db="EMBL/GenBank/DDBJ databases">
        <authorList>
            <consortium name="DOE Joint Genome Institute"/>
            <person name="Ahrendt S."/>
            <person name="Riley R."/>
            <person name="Andreopoulos W."/>
            <person name="Labutti K."/>
            <person name="Pangilinan J."/>
            <person name="Ruiz-Duenas F.J."/>
            <person name="Barrasa J.M."/>
            <person name="Sanchez-Garcia M."/>
            <person name="Camarero S."/>
            <person name="Miyauchi S."/>
            <person name="Serrano A."/>
            <person name="Linde D."/>
            <person name="Babiker R."/>
            <person name="Drula E."/>
            <person name="Ayuso-Fernandez I."/>
            <person name="Pacheco R."/>
            <person name="Padilla G."/>
            <person name="Ferreira P."/>
            <person name="Barriuso J."/>
            <person name="Kellner H."/>
            <person name="Castanera R."/>
            <person name="Alfaro M."/>
            <person name="Ramirez L."/>
            <person name="Pisabarro A.G."/>
            <person name="Kuo A."/>
            <person name="Tritt A."/>
            <person name="Lipzen A."/>
            <person name="He G."/>
            <person name="Yan M."/>
            <person name="Ng V."/>
            <person name="Cullen D."/>
            <person name="Martin F."/>
            <person name="Rosso M.-N."/>
            <person name="Henrissat B."/>
            <person name="Hibbett D."/>
            <person name="Martinez A.T."/>
            <person name="Grigoriev I.V."/>
        </authorList>
    </citation>
    <scope>NUCLEOTIDE SEQUENCE</scope>
    <source>
        <strain evidence="4">CBS 506.95</strain>
    </source>
</reference>
<feature type="transmembrane region" description="Helical" evidence="2">
    <location>
        <begin position="166"/>
        <end position="187"/>
    </location>
</feature>
<feature type="transmembrane region" description="Helical" evidence="2">
    <location>
        <begin position="55"/>
        <end position="73"/>
    </location>
</feature>
<evidence type="ECO:0000259" key="3">
    <source>
        <dbReference type="Pfam" id="PF20152"/>
    </source>
</evidence>
<dbReference type="Proteomes" id="UP000807306">
    <property type="component" value="Unassembled WGS sequence"/>
</dbReference>
<dbReference type="AlphaFoldDB" id="A0A9P6EBZ4"/>
<keyword evidence="5" id="KW-1185">Reference proteome</keyword>
<feature type="transmembrane region" description="Helical" evidence="2">
    <location>
        <begin position="20"/>
        <end position="43"/>
    </location>
</feature>
<dbReference type="PANTHER" id="PTHR40465:SF1">
    <property type="entry name" value="DUF6534 DOMAIN-CONTAINING PROTEIN"/>
    <property type="match status" value="1"/>
</dbReference>
<evidence type="ECO:0000313" key="4">
    <source>
        <dbReference type="EMBL" id="KAF9526108.1"/>
    </source>
</evidence>
<feature type="transmembrane region" description="Helical" evidence="2">
    <location>
        <begin position="207"/>
        <end position="228"/>
    </location>
</feature>
<feature type="transmembrane region" description="Helical" evidence="2">
    <location>
        <begin position="93"/>
        <end position="111"/>
    </location>
</feature>
<feature type="compositionally biased region" description="Polar residues" evidence="1">
    <location>
        <begin position="301"/>
        <end position="311"/>
    </location>
</feature>
<dbReference type="OrthoDB" id="2536347at2759"/>
<gene>
    <name evidence="4" type="ORF">CPB83DRAFT_498862</name>
</gene>
<sequence>MSELQNSVRAPLNVSGPLLIGHLLNWGLFGVISVQVYIYHLAFPNDHIRNKTLSYSVYVLEIIQTLMITQSAFRAFAEGFGNVDVLMDVGNMWFSVPILNGIIFFVTQMFYAYRVHHLSGSRILAALVVFFALVSFAGAIATGALLQHAATTLDGLVSQNTLITSGIWNGGNAVCDAIIAICMTVSLSRRSTGMLQSQALVSRVMRLTIETGSLTAAVAILNLILIFLPNHPGYFLSPIGVLGKLYSTSMMAVFNSRIVFSDGSARNLASASAVDLSPRNRSAEGSSANRPIEVAVKVTQEQLSSFSNEPTSFWEDKNPMRTS</sequence>
<evidence type="ECO:0000313" key="5">
    <source>
        <dbReference type="Proteomes" id="UP000807306"/>
    </source>
</evidence>
<feature type="compositionally biased region" description="Basic and acidic residues" evidence="1">
    <location>
        <begin position="314"/>
        <end position="323"/>
    </location>
</feature>
<protein>
    <recommendedName>
        <fullName evidence="3">DUF6534 domain-containing protein</fullName>
    </recommendedName>
</protein>
<evidence type="ECO:0000256" key="2">
    <source>
        <dbReference type="SAM" id="Phobius"/>
    </source>
</evidence>
<dbReference type="InterPro" id="IPR045339">
    <property type="entry name" value="DUF6534"/>
</dbReference>
<accession>A0A9P6EBZ4</accession>
<proteinExistence type="predicted"/>
<keyword evidence="2" id="KW-0472">Membrane</keyword>
<dbReference type="EMBL" id="MU157875">
    <property type="protein sequence ID" value="KAF9526108.1"/>
    <property type="molecule type" value="Genomic_DNA"/>
</dbReference>